<dbReference type="SUPFAM" id="SSF89360">
    <property type="entry name" value="HesB-like domain"/>
    <property type="match status" value="1"/>
</dbReference>
<dbReference type="InterPro" id="IPR000361">
    <property type="entry name" value="ATAP_core_dom"/>
</dbReference>
<name>A0ABS2SXJ4_9BACI</name>
<feature type="domain" description="Core" evidence="1">
    <location>
        <begin position="1"/>
        <end position="92"/>
    </location>
</feature>
<dbReference type="RefSeq" id="WP_204467780.1">
    <property type="nucleotide sequence ID" value="NZ_JAFBCV010000012.1"/>
</dbReference>
<protein>
    <submittedName>
        <fullName evidence="2">Uncharacterized protein YneR</fullName>
    </submittedName>
</protein>
<reference evidence="2" key="1">
    <citation type="submission" date="2021-01" db="EMBL/GenBank/DDBJ databases">
        <title>Genomic Encyclopedia of Type Strains, Phase IV (KMG-IV): sequencing the most valuable type-strain genomes for metagenomic binning, comparative biology and taxonomic classification.</title>
        <authorList>
            <person name="Goeker M."/>
        </authorList>
    </citation>
    <scope>NUCLEOTIDE SEQUENCE</scope>
    <source>
        <strain evidence="2">DSM 21943</strain>
    </source>
</reference>
<dbReference type="EMBL" id="JAFBCV010000012">
    <property type="protein sequence ID" value="MBM7840250.1"/>
    <property type="molecule type" value="Genomic_DNA"/>
</dbReference>
<proteinExistence type="predicted"/>
<dbReference type="InterPro" id="IPR035903">
    <property type="entry name" value="HesB-like_dom_sf"/>
</dbReference>
<evidence type="ECO:0000313" key="2">
    <source>
        <dbReference type="EMBL" id="MBM7840250.1"/>
    </source>
</evidence>
<keyword evidence="3" id="KW-1185">Reference proteome</keyword>
<accession>A0ABS2SXJ4</accession>
<dbReference type="Pfam" id="PF01521">
    <property type="entry name" value="Fe-S_biosyn"/>
    <property type="match status" value="1"/>
</dbReference>
<comment type="caution">
    <text evidence="2">The sequence shown here is derived from an EMBL/GenBank/DDBJ whole genome shotgun (WGS) entry which is preliminary data.</text>
</comment>
<dbReference type="Gene3D" id="2.60.300.12">
    <property type="entry name" value="HesB-like domain"/>
    <property type="match status" value="1"/>
</dbReference>
<dbReference type="Proteomes" id="UP001179280">
    <property type="component" value="Unassembled WGS sequence"/>
</dbReference>
<evidence type="ECO:0000313" key="3">
    <source>
        <dbReference type="Proteomes" id="UP001179280"/>
    </source>
</evidence>
<sequence>MNLTITNEAAAFYKNEMELDNHVCLRLYVRVGGVGSGGFSVGVERLDVRPATWFTIEAGKLSFAIAEDDYWYFDGMTIDYNEDLEMVAFHQPKFDNLDHPLHV</sequence>
<evidence type="ECO:0000259" key="1">
    <source>
        <dbReference type="Pfam" id="PF01521"/>
    </source>
</evidence>
<gene>
    <name evidence="2" type="ORF">JOC54_003530</name>
</gene>
<organism evidence="2 3">
    <name type="scientific">Shouchella xiaoxiensis</name>
    <dbReference type="NCBI Taxonomy" id="766895"/>
    <lineage>
        <taxon>Bacteria</taxon>
        <taxon>Bacillati</taxon>
        <taxon>Bacillota</taxon>
        <taxon>Bacilli</taxon>
        <taxon>Bacillales</taxon>
        <taxon>Bacillaceae</taxon>
        <taxon>Shouchella</taxon>
    </lineage>
</organism>